<name>A0A1B8ZPA8_9FLAO</name>
<protein>
    <submittedName>
        <fullName evidence="1">Uncharacterized protein</fullName>
    </submittedName>
</protein>
<evidence type="ECO:0000313" key="1">
    <source>
        <dbReference type="EMBL" id="OCA73410.1"/>
    </source>
</evidence>
<dbReference type="RefSeq" id="WP_065397415.1">
    <property type="nucleotide sequence ID" value="NZ_JAKYXH010000001.1"/>
</dbReference>
<dbReference type="EMBL" id="MAYG01000001">
    <property type="protein sequence ID" value="OCA73410.1"/>
    <property type="molecule type" value="Genomic_DNA"/>
</dbReference>
<evidence type="ECO:0000313" key="2">
    <source>
        <dbReference type="Proteomes" id="UP000093432"/>
    </source>
</evidence>
<sequence>MLKILTFLSLLSAVHICSQLKLGVKIADDEPNESMIPETFKMYTSGASPKGYILEFILTNTSSQAVSFPLDTRSYAIPFAEDTSVYYQEDNISSAPDRLYRLGVYGFINQNGYIPEGDIGCSMPDVTEHPESKKDREEREMMISTWKKENDFVNEKQLVNNWYIMKNMRTLKPKESIHYKMYFNPFFKKLCHYCYHEFYDGLKPGLPYDVNFKVILNEDVYQLMTTEQQKQYKNLYTKTVISNTLRFDGL</sequence>
<accession>A0A1B8ZPA8</accession>
<dbReference type="AlphaFoldDB" id="A0A1B8ZPA8"/>
<dbReference type="OrthoDB" id="1261717at2"/>
<organism evidence="1 2">
    <name type="scientific">Chryseobacterium arthrosphaerae</name>
    <dbReference type="NCBI Taxonomy" id="651561"/>
    <lineage>
        <taxon>Bacteria</taxon>
        <taxon>Pseudomonadati</taxon>
        <taxon>Bacteroidota</taxon>
        <taxon>Flavobacteriia</taxon>
        <taxon>Flavobacteriales</taxon>
        <taxon>Weeksellaceae</taxon>
        <taxon>Chryseobacterium group</taxon>
        <taxon>Chryseobacterium</taxon>
    </lineage>
</organism>
<dbReference type="Proteomes" id="UP000093432">
    <property type="component" value="Unassembled WGS sequence"/>
</dbReference>
<gene>
    <name evidence="1" type="ORF">BBI00_03205</name>
</gene>
<comment type="caution">
    <text evidence="1">The sequence shown here is derived from an EMBL/GenBank/DDBJ whole genome shotgun (WGS) entry which is preliminary data.</text>
</comment>
<proteinExistence type="predicted"/>
<reference evidence="2" key="1">
    <citation type="submission" date="2016-07" db="EMBL/GenBank/DDBJ databases">
        <authorList>
            <person name="Florea S."/>
            <person name="Webb J.S."/>
            <person name="Jaromczyk J."/>
            <person name="Schardl C.L."/>
        </authorList>
    </citation>
    <scope>NUCLEOTIDE SEQUENCE [LARGE SCALE GENOMIC DNA]</scope>
    <source>
        <strain evidence="2">CC-VM-7</strain>
    </source>
</reference>